<dbReference type="AlphaFoldDB" id="A0A9W9P9Q6"/>
<proteinExistence type="predicted"/>
<sequence length="72" mass="8010">MQSTTVLLEELFARALPGSTEASGLADRVQKAIRWLRAMSTNDPSSQRAWLVYMDIFALHGSKLSSKIDVEN</sequence>
<gene>
    <name evidence="1" type="ORF">N7469_002040</name>
</gene>
<organism evidence="1 2">
    <name type="scientific">Penicillium citrinum</name>
    <dbReference type="NCBI Taxonomy" id="5077"/>
    <lineage>
        <taxon>Eukaryota</taxon>
        <taxon>Fungi</taxon>
        <taxon>Dikarya</taxon>
        <taxon>Ascomycota</taxon>
        <taxon>Pezizomycotina</taxon>
        <taxon>Eurotiomycetes</taxon>
        <taxon>Eurotiomycetidae</taxon>
        <taxon>Eurotiales</taxon>
        <taxon>Aspergillaceae</taxon>
        <taxon>Penicillium</taxon>
    </lineage>
</organism>
<protein>
    <submittedName>
        <fullName evidence="1">Uncharacterized protein</fullName>
    </submittedName>
</protein>
<evidence type="ECO:0000313" key="1">
    <source>
        <dbReference type="EMBL" id="KAJ5240449.1"/>
    </source>
</evidence>
<comment type="caution">
    <text evidence="1">The sequence shown here is derived from an EMBL/GenBank/DDBJ whole genome shotgun (WGS) entry which is preliminary data.</text>
</comment>
<reference evidence="1" key="2">
    <citation type="journal article" date="2023" name="IMA Fungus">
        <title>Comparative genomic study of the Penicillium genus elucidates a diverse pangenome and 15 lateral gene transfer events.</title>
        <authorList>
            <person name="Petersen C."/>
            <person name="Sorensen T."/>
            <person name="Nielsen M.R."/>
            <person name="Sondergaard T.E."/>
            <person name="Sorensen J.L."/>
            <person name="Fitzpatrick D.A."/>
            <person name="Frisvad J.C."/>
            <person name="Nielsen K.L."/>
        </authorList>
    </citation>
    <scope>NUCLEOTIDE SEQUENCE</scope>
    <source>
        <strain evidence="1">IBT 23319</strain>
    </source>
</reference>
<name>A0A9W9P9Q6_PENCI</name>
<accession>A0A9W9P9Q6</accession>
<keyword evidence="2" id="KW-1185">Reference proteome</keyword>
<dbReference type="OrthoDB" id="4362831at2759"/>
<dbReference type="EMBL" id="JAPQKT010000002">
    <property type="protein sequence ID" value="KAJ5240449.1"/>
    <property type="molecule type" value="Genomic_DNA"/>
</dbReference>
<dbReference type="Proteomes" id="UP001147733">
    <property type="component" value="Unassembled WGS sequence"/>
</dbReference>
<dbReference type="RefSeq" id="XP_056503454.1">
    <property type="nucleotide sequence ID" value="XM_056640960.1"/>
</dbReference>
<evidence type="ECO:0000313" key="2">
    <source>
        <dbReference type="Proteomes" id="UP001147733"/>
    </source>
</evidence>
<reference evidence="1" key="1">
    <citation type="submission" date="2022-11" db="EMBL/GenBank/DDBJ databases">
        <authorList>
            <person name="Petersen C."/>
        </authorList>
    </citation>
    <scope>NUCLEOTIDE SEQUENCE</scope>
    <source>
        <strain evidence="1">IBT 23319</strain>
    </source>
</reference>
<dbReference type="GeneID" id="81380127"/>